<dbReference type="InParanoid" id="S0ESP0"/>
<gene>
    <name evidence="3" type="ORF">CCALI_00445</name>
</gene>
<sequence length="375" mass="42100">MSLSLDEMLLWAGGKGASDLFIRADTPPYIRLNGLIAPTEFPVLSANQIRELVYAKLTERQRREFENTHEMDAAFSVGEDIRIRMNVYFQRGEIAAALRIIPTRIRSLEELGIPPKVKEFTMHRDGLVLVTGPTGSGKTTTLAAMIDLINNSRRVHIVTIEDPIEFVHKDKMAIISQREVGIDTESFNEALRHVLRQAPDVILIGEMRDLETMNVALQAAETGHLVFATVHTASAAETLDRLSNMFQPHERPLLWLRLSVSLRGVVSQKLLPRADGTGRIAATEVMDVTPTIAKLLEEGRSDEIYNAIRQAGMEAYWGMQTMNQCLLRYFKAGLITEQDALANAGNYTELRQMIRMAINRGEIKPQQTGTHAQRR</sequence>
<dbReference type="GO" id="GO:0005524">
    <property type="term" value="F:ATP binding"/>
    <property type="evidence" value="ECO:0007669"/>
    <property type="project" value="InterPro"/>
</dbReference>
<reference evidence="4" key="1">
    <citation type="submission" date="2013-03" db="EMBL/GenBank/DDBJ databases">
        <title>Genome sequence of Chthonomonas calidirosea, the first sequenced genome from the Armatimonadetes phylum (formally candidate division OP10).</title>
        <authorList>
            <person name="Lee K.C.Y."/>
            <person name="Morgan X.C."/>
            <person name="Dunfield P.F."/>
            <person name="Tamas I."/>
            <person name="Houghton K.M."/>
            <person name="Vyssotski M."/>
            <person name="Ryan J.L.J."/>
            <person name="Lagutin K."/>
            <person name="McDonald I.R."/>
            <person name="Stott M.B."/>
        </authorList>
    </citation>
    <scope>NUCLEOTIDE SEQUENCE [LARGE SCALE GENOMIC DNA]</scope>
    <source>
        <strain evidence="4">DSM 23976 / ICMP 18418 / T49</strain>
    </source>
</reference>
<dbReference type="Gene3D" id="3.40.50.300">
    <property type="entry name" value="P-loop containing nucleotide triphosphate hydrolases"/>
    <property type="match status" value="1"/>
</dbReference>
<feature type="domain" description="Bacterial type II secretion system protein E" evidence="2">
    <location>
        <begin position="195"/>
        <end position="209"/>
    </location>
</feature>
<dbReference type="AlphaFoldDB" id="S0ESP0"/>
<evidence type="ECO:0000259" key="2">
    <source>
        <dbReference type="PROSITE" id="PS00662"/>
    </source>
</evidence>
<dbReference type="HOGENOM" id="CLU_013446_4_0_0"/>
<dbReference type="KEGG" id="ccz:CCALI_00445"/>
<dbReference type="NCBIfam" id="TIGR01420">
    <property type="entry name" value="pilT_fam"/>
    <property type="match status" value="1"/>
</dbReference>
<protein>
    <submittedName>
        <fullName evidence="3">Pilus retraction protein PilT</fullName>
    </submittedName>
</protein>
<proteinExistence type="inferred from homology"/>
<dbReference type="eggNOG" id="COG2805">
    <property type="taxonomic scope" value="Bacteria"/>
</dbReference>
<dbReference type="InterPro" id="IPR006321">
    <property type="entry name" value="PilT/PilU"/>
</dbReference>
<dbReference type="PANTHER" id="PTHR30486">
    <property type="entry name" value="TWITCHING MOTILITY PROTEIN PILT"/>
    <property type="match status" value="1"/>
</dbReference>
<dbReference type="CDD" id="cd01131">
    <property type="entry name" value="PilT"/>
    <property type="match status" value="1"/>
</dbReference>
<dbReference type="InterPro" id="IPR027417">
    <property type="entry name" value="P-loop_NTPase"/>
</dbReference>
<dbReference type="InterPro" id="IPR001482">
    <property type="entry name" value="T2SS/T4SS_dom"/>
</dbReference>
<dbReference type="GO" id="GO:0016887">
    <property type="term" value="F:ATP hydrolysis activity"/>
    <property type="evidence" value="ECO:0007669"/>
    <property type="project" value="InterPro"/>
</dbReference>
<dbReference type="Gene3D" id="3.30.450.90">
    <property type="match status" value="1"/>
</dbReference>
<dbReference type="InterPro" id="IPR003593">
    <property type="entry name" value="AAA+_ATPase"/>
</dbReference>
<dbReference type="Proteomes" id="UP000014227">
    <property type="component" value="Chromosome I"/>
</dbReference>
<dbReference type="STRING" id="454171.CP488_00711"/>
<name>S0ESP0_CHTCT</name>
<organism evidence="3 4">
    <name type="scientific">Chthonomonas calidirosea (strain DSM 23976 / ICMP 18418 / T49)</name>
    <dbReference type="NCBI Taxonomy" id="1303518"/>
    <lineage>
        <taxon>Bacteria</taxon>
        <taxon>Bacillati</taxon>
        <taxon>Armatimonadota</taxon>
        <taxon>Chthonomonadia</taxon>
        <taxon>Chthonomonadales</taxon>
        <taxon>Chthonomonadaceae</taxon>
        <taxon>Chthonomonas</taxon>
    </lineage>
</organism>
<dbReference type="Pfam" id="PF00437">
    <property type="entry name" value="T2SSE"/>
    <property type="match status" value="1"/>
</dbReference>
<comment type="similarity">
    <text evidence="1">Belongs to the GSP E family.</text>
</comment>
<dbReference type="PROSITE" id="PS00662">
    <property type="entry name" value="T2SP_E"/>
    <property type="match status" value="1"/>
</dbReference>
<dbReference type="EMBL" id="HF951689">
    <property type="protein sequence ID" value="CCW34279.1"/>
    <property type="molecule type" value="Genomic_DNA"/>
</dbReference>
<evidence type="ECO:0000313" key="4">
    <source>
        <dbReference type="Proteomes" id="UP000014227"/>
    </source>
</evidence>
<dbReference type="SUPFAM" id="SSF52540">
    <property type="entry name" value="P-loop containing nucleoside triphosphate hydrolases"/>
    <property type="match status" value="1"/>
</dbReference>
<dbReference type="SMART" id="SM00382">
    <property type="entry name" value="AAA"/>
    <property type="match status" value="1"/>
</dbReference>
<accession>S0ESP0</accession>
<keyword evidence="4" id="KW-1185">Reference proteome</keyword>
<dbReference type="InterPro" id="IPR050921">
    <property type="entry name" value="T4SS_GSP_E_ATPase"/>
</dbReference>
<dbReference type="RefSeq" id="WP_016481841.1">
    <property type="nucleotide sequence ID" value="NC_021487.1"/>
</dbReference>
<dbReference type="PATRIC" id="fig|1303518.3.peg.451"/>
<evidence type="ECO:0000256" key="1">
    <source>
        <dbReference type="ARBA" id="ARBA00006611"/>
    </source>
</evidence>
<evidence type="ECO:0000313" key="3">
    <source>
        <dbReference type="EMBL" id="CCW34279.1"/>
    </source>
</evidence>